<protein>
    <submittedName>
        <fullName evidence="5">DNA-binding protein</fullName>
    </submittedName>
</protein>
<accession>A0ABX4N3G4</accession>
<dbReference type="InterPro" id="IPR009057">
    <property type="entry name" value="Homeodomain-like_sf"/>
</dbReference>
<reference evidence="5 7" key="1">
    <citation type="submission" date="2017-07" db="EMBL/GenBank/DDBJ databases">
        <title>Leptospira spp. isolated from tropical soils.</title>
        <authorList>
            <person name="Thibeaux R."/>
            <person name="Iraola G."/>
            <person name="Ferres I."/>
            <person name="Bierque E."/>
            <person name="Girault D."/>
            <person name="Soupe-Gilbert M.-E."/>
            <person name="Picardeau M."/>
            <person name="Goarant C."/>
        </authorList>
    </citation>
    <scope>NUCLEOTIDE SEQUENCE [LARGE SCALE GENOMIC DNA]</scope>
    <source>
        <strain evidence="5 7">JW2-C-B1</strain>
    </source>
</reference>
<evidence type="ECO:0000256" key="1">
    <source>
        <dbReference type="ARBA" id="ARBA00023015"/>
    </source>
</evidence>
<dbReference type="EMBL" id="NPDP01000071">
    <property type="protein sequence ID" value="PJZ27743.1"/>
    <property type="molecule type" value="Genomic_DNA"/>
</dbReference>
<dbReference type="PROSITE" id="PS01124">
    <property type="entry name" value="HTH_ARAC_FAMILY_2"/>
    <property type="match status" value="1"/>
</dbReference>
<dbReference type="SUPFAM" id="SSF46689">
    <property type="entry name" value="Homeodomain-like"/>
    <property type="match status" value="1"/>
</dbReference>
<evidence type="ECO:0000313" key="7">
    <source>
        <dbReference type="Proteomes" id="UP000231919"/>
    </source>
</evidence>
<keyword evidence="2 5" id="KW-0238">DNA-binding</keyword>
<proteinExistence type="predicted"/>
<dbReference type="Gene3D" id="1.10.10.60">
    <property type="entry name" value="Homeodomain-like"/>
    <property type="match status" value="1"/>
</dbReference>
<feature type="non-terminal residue" evidence="5">
    <location>
        <position position="1"/>
    </location>
</feature>
<sequence length="50" mass="5635">PEETTAEIGSRAGFSSKSTFYLEFKKFTGTNPNAYRRKKMKGEAAFGKRI</sequence>
<evidence type="ECO:0000313" key="5">
    <source>
        <dbReference type="EMBL" id="PJZ27715.1"/>
    </source>
</evidence>
<dbReference type="RefSeq" id="WP_125196236.1">
    <property type="nucleotide sequence ID" value="NZ_NPDP01000071.1"/>
</dbReference>
<keyword evidence="7" id="KW-1185">Reference proteome</keyword>
<evidence type="ECO:0000256" key="3">
    <source>
        <dbReference type="ARBA" id="ARBA00023163"/>
    </source>
</evidence>
<dbReference type="InterPro" id="IPR018060">
    <property type="entry name" value="HTH_AraC"/>
</dbReference>
<organism evidence="5 7">
    <name type="scientific">Leptospira kmetyi</name>
    <dbReference type="NCBI Taxonomy" id="408139"/>
    <lineage>
        <taxon>Bacteria</taxon>
        <taxon>Pseudomonadati</taxon>
        <taxon>Spirochaetota</taxon>
        <taxon>Spirochaetia</taxon>
        <taxon>Leptospirales</taxon>
        <taxon>Leptospiraceae</taxon>
        <taxon>Leptospira</taxon>
    </lineage>
</organism>
<dbReference type="GO" id="GO:0003677">
    <property type="term" value="F:DNA binding"/>
    <property type="evidence" value="ECO:0007669"/>
    <property type="project" value="UniProtKB-KW"/>
</dbReference>
<name>A0ABX4N3G4_9LEPT</name>
<dbReference type="Proteomes" id="UP000231919">
    <property type="component" value="Unassembled WGS sequence"/>
</dbReference>
<feature type="domain" description="HTH araC/xylS-type" evidence="4">
    <location>
        <begin position="1"/>
        <end position="38"/>
    </location>
</feature>
<keyword evidence="1" id="KW-0805">Transcription regulation</keyword>
<dbReference type="EMBL" id="NPDP01000074">
    <property type="protein sequence ID" value="PJZ27715.1"/>
    <property type="molecule type" value="Genomic_DNA"/>
</dbReference>
<dbReference type="PRINTS" id="PR00032">
    <property type="entry name" value="HTHARAC"/>
</dbReference>
<keyword evidence="3" id="KW-0804">Transcription</keyword>
<evidence type="ECO:0000259" key="4">
    <source>
        <dbReference type="PROSITE" id="PS01124"/>
    </source>
</evidence>
<dbReference type="InterPro" id="IPR020449">
    <property type="entry name" value="Tscrpt_reg_AraC-type_HTH"/>
</dbReference>
<gene>
    <name evidence="6" type="ORF">CH378_21535</name>
    <name evidence="5" type="ORF">CH378_21670</name>
</gene>
<evidence type="ECO:0000256" key="2">
    <source>
        <dbReference type="ARBA" id="ARBA00023125"/>
    </source>
</evidence>
<evidence type="ECO:0000313" key="6">
    <source>
        <dbReference type="EMBL" id="PJZ27743.1"/>
    </source>
</evidence>
<comment type="caution">
    <text evidence="5">The sequence shown here is derived from an EMBL/GenBank/DDBJ whole genome shotgun (WGS) entry which is preliminary data.</text>
</comment>